<evidence type="ECO:0000256" key="2">
    <source>
        <dbReference type="ARBA" id="ARBA00022857"/>
    </source>
</evidence>
<dbReference type="InterPro" id="IPR036812">
    <property type="entry name" value="NAD(P)_OxRdtase_dom_sf"/>
</dbReference>
<evidence type="ECO:0000256" key="6">
    <source>
        <dbReference type="PIRSR" id="PIRSR000097-3"/>
    </source>
</evidence>
<keyword evidence="9" id="KW-1185">Reference proteome</keyword>
<dbReference type="GO" id="GO:0016616">
    <property type="term" value="F:oxidoreductase activity, acting on the CH-OH group of donors, NAD or NADP as acceptor"/>
    <property type="evidence" value="ECO:0007669"/>
    <property type="project" value="UniProtKB-ARBA"/>
</dbReference>
<dbReference type="PIRSF" id="PIRSF000097">
    <property type="entry name" value="AKR"/>
    <property type="match status" value="1"/>
</dbReference>
<dbReference type="PANTHER" id="PTHR43827:SF3">
    <property type="entry name" value="NADP-DEPENDENT OXIDOREDUCTASE DOMAIN-CONTAINING PROTEIN"/>
    <property type="match status" value="1"/>
</dbReference>
<feature type="site" description="Lowers pKa of active site Tyr" evidence="6">
    <location>
        <position position="77"/>
    </location>
</feature>
<feature type="binding site" evidence="5">
    <location>
        <position position="110"/>
    </location>
    <ligand>
        <name>substrate</name>
    </ligand>
</feature>
<dbReference type="InterPro" id="IPR023210">
    <property type="entry name" value="NADP_OxRdtase_dom"/>
</dbReference>
<dbReference type="EMBL" id="OMOH01000007">
    <property type="protein sequence ID" value="SPF68905.1"/>
    <property type="molecule type" value="Genomic_DNA"/>
</dbReference>
<dbReference type="AlphaFoldDB" id="A0A375I604"/>
<dbReference type="InterPro" id="IPR018170">
    <property type="entry name" value="Aldo/ket_reductase_CS"/>
</dbReference>
<evidence type="ECO:0000259" key="7">
    <source>
        <dbReference type="Pfam" id="PF00248"/>
    </source>
</evidence>
<evidence type="ECO:0000313" key="8">
    <source>
        <dbReference type="EMBL" id="SPF68905.1"/>
    </source>
</evidence>
<reference evidence="9" key="1">
    <citation type="submission" date="2018-02" db="EMBL/GenBank/DDBJ databases">
        <authorList>
            <person name="Hornung B."/>
        </authorList>
    </citation>
    <scope>NUCLEOTIDE SEQUENCE [LARGE SCALE GENOMIC DNA]</scope>
</reference>
<organism evidence="8 9">
    <name type="scientific">Propionibacterium ruminifibrarum</name>
    <dbReference type="NCBI Taxonomy" id="1962131"/>
    <lineage>
        <taxon>Bacteria</taxon>
        <taxon>Bacillati</taxon>
        <taxon>Actinomycetota</taxon>
        <taxon>Actinomycetes</taxon>
        <taxon>Propionibacteriales</taxon>
        <taxon>Propionibacteriaceae</taxon>
        <taxon>Propionibacterium</taxon>
    </lineage>
</organism>
<dbReference type="OrthoDB" id="9804790at2"/>
<dbReference type="FunFam" id="3.20.20.100:FF:000002">
    <property type="entry name" value="2,5-diketo-D-gluconic acid reductase A"/>
    <property type="match status" value="1"/>
</dbReference>
<name>A0A375I604_9ACTN</name>
<sequence length="289" mass="31879">MQSFTMNDGHQIPALGYGVFQMTSAEVTEHLPQALELGYRHIDTANAYFNEVAVGEVVRDAIAAGAVTREDLFITTKLFPQSYPYAQCGKDIDATLERLGLDYVDLLLFHQPYGEYVAGWKAMEEAVAAGKVRSIGLSNFPIAKFQEILDVAEIIPAVNQVEAHPRWNQHELKAEMEQAAGTEVLVEAWYPLGHGDKTLLDEPAITAAARRTGATPAQVILAWHLAEKNVTFPKTLSRAHMADNLAVLDVELTPDEIAAINQIPQQPYYVIPDEPPAFTTTVMDYSQQA</sequence>
<dbReference type="PANTHER" id="PTHR43827">
    <property type="entry name" value="2,5-DIKETO-D-GLUCONIC ACID REDUCTASE"/>
    <property type="match status" value="1"/>
</dbReference>
<dbReference type="PROSITE" id="PS00062">
    <property type="entry name" value="ALDOKETO_REDUCTASE_2"/>
    <property type="match status" value="1"/>
</dbReference>
<dbReference type="InterPro" id="IPR020471">
    <property type="entry name" value="AKR"/>
</dbReference>
<dbReference type="PROSITE" id="PS00798">
    <property type="entry name" value="ALDOKETO_REDUCTASE_1"/>
    <property type="match status" value="1"/>
</dbReference>
<accession>A0A375I604</accession>
<dbReference type="Proteomes" id="UP000265962">
    <property type="component" value="Unassembled WGS sequence"/>
</dbReference>
<gene>
    <name evidence="8" type="ORF">PROPJV5_1880</name>
</gene>
<evidence type="ECO:0000256" key="4">
    <source>
        <dbReference type="PIRSR" id="PIRSR000097-1"/>
    </source>
</evidence>
<comment type="similarity">
    <text evidence="1">Belongs to the aldo/keto reductase family.</text>
</comment>
<keyword evidence="3 8" id="KW-0560">Oxidoreductase</keyword>
<dbReference type="RefSeq" id="WP_119716038.1">
    <property type="nucleotide sequence ID" value="NZ_OMOH01000007.1"/>
</dbReference>
<dbReference type="Gene3D" id="3.20.20.100">
    <property type="entry name" value="NADP-dependent oxidoreductase domain"/>
    <property type="match status" value="1"/>
</dbReference>
<evidence type="ECO:0000313" key="9">
    <source>
        <dbReference type="Proteomes" id="UP000265962"/>
    </source>
</evidence>
<dbReference type="EC" id="1.-.-.-" evidence="8"/>
<dbReference type="SUPFAM" id="SSF51430">
    <property type="entry name" value="NAD(P)-linked oxidoreductase"/>
    <property type="match status" value="1"/>
</dbReference>
<proteinExistence type="inferred from homology"/>
<evidence type="ECO:0000256" key="5">
    <source>
        <dbReference type="PIRSR" id="PIRSR000097-2"/>
    </source>
</evidence>
<feature type="domain" description="NADP-dependent oxidoreductase" evidence="7">
    <location>
        <begin position="21"/>
        <end position="263"/>
    </location>
</feature>
<keyword evidence="2" id="KW-0521">NADP</keyword>
<evidence type="ECO:0000256" key="3">
    <source>
        <dbReference type="ARBA" id="ARBA00023002"/>
    </source>
</evidence>
<evidence type="ECO:0000256" key="1">
    <source>
        <dbReference type="ARBA" id="ARBA00007905"/>
    </source>
</evidence>
<protein>
    <submittedName>
        <fullName evidence="8">Aldo-keto reductase signature</fullName>
        <ecNumber evidence="8">1.-.-.-</ecNumber>
    </submittedName>
</protein>
<dbReference type="Pfam" id="PF00248">
    <property type="entry name" value="Aldo_ket_red"/>
    <property type="match status" value="1"/>
</dbReference>
<dbReference type="PRINTS" id="PR00069">
    <property type="entry name" value="ALDKETRDTASE"/>
</dbReference>
<feature type="active site" description="Proton donor" evidence="4">
    <location>
        <position position="48"/>
    </location>
</feature>